<evidence type="ECO:0000313" key="3">
    <source>
        <dbReference type="Ensembl" id="ENSABRP00000005884.1"/>
    </source>
</evidence>
<dbReference type="InterPro" id="IPR001024">
    <property type="entry name" value="PLAT/LH2_dom"/>
</dbReference>
<evidence type="ECO:0000313" key="4">
    <source>
        <dbReference type="Proteomes" id="UP000694426"/>
    </source>
</evidence>
<dbReference type="SMART" id="SM00308">
    <property type="entry name" value="LH2"/>
    <property type="match status" value="1"/>
</dbReference>
<dbReference type="PANTHER" id="PTHR45901:SF7">
    <property type="entry name" value="OXYGEN-REGULATED PROTEIN 1"/>
    <property type="match status" value="1"/>
</dbReference>
<evidence type="ECO:0000256" key="1">
    <source>
        <dbReference type="PROSITE-ProRule" id="PRU00152"/>
    </source>
</evidence>
<feature type="domain" description="PLAT" evidence="2">
    <location>
        <begin position="288"/>
        <end position="404"/>
    </location>
</feature>
<dbReference type="InterPro" id="IPR036392">
    <property type="entry name" value="PLAT/LH2_dom_sf"/>
</dbReference>
<comment type="caution">
    <text evidence="1">Lacks conserved residue(s) required for the propagation of feature annotation.</text>
</comment>
<organism evidence="3 4">
    <name type="scientific">Anser brachyrhynchus</name>
    <name type="common">Pink-footed goose</name>
    <dbReference type="NCBI Taxonomy" id="132585"/>
    <lineage>
        <taxon>Eukaryota</taxon>
        <taxon>Metazoa</taxon>
        <taxon>Chordata</taxon>
        <taxon>Craniata</taxon>
        <taxon>Vertebrata</taxon>
        <taxon>Euteleostomi</taxon>
        <taxon>Archelosauria</taxon>
        <taxon>Archosauria</taxon>
        <taxon>Dinosauria</taxon>
        <taxon>Saurischia</taxon>
        <taxon>Theropoda</taxon>
        <taxon>Coelurosauria</taxon>
        <taxon>Aves</taxon>
        <taxon>Neognathae</taxon>
        <taxon>Galloanserae</taxon>
        <taxon>Anseriformes</taxon>
        <taxon>Anatidae</taxon>
        <taxon>Anserinae</taxon>
        <taxon>Anser</taxon>
    </lineage>
</organism>
<proteinExistence type="predicted"/>
<dbReference type="GeneTree" id="ENSGT00940000164647"/>
<dbReference type="Pfam" id="PF01477">
    <property type="entry name" value="PLAT"/>
    <property type="match status" value="2"/>
</dbReference>
<sequence>MLWLILPYNLDMDSEYMFVLNAEMSVTSLLTKQIDTKSRGRWQMWVHCTQVPEDVPDIQVVVFGRRGKSPAQKVQNLNDNPFLLTVGDIGDITKVSFVLSSPCLGRGIKLHKLRLKDLDTKQDLGFFTEAQCLFGEDGSETVTELAAVRPDKAPLREVHYSVSVHTGTLPASGTDADVFITIFGEQGDSCKRRLNHSHFERGQVSISEMRAVDLGQLSQVLVEHNNVGYGAGWYLDRIVIHDSGKTDGQYAFLCQQWLDSGVGDAQMERMLRLLGKVRNGMLTGKIHGTWDVFVTTSDISSSSLNPKMSLTVCGEKGACTSVIFTKGSLKKKQVYETSIELNKKFNTIFKVRLEIEEAGEGETWHCREVKLQHRESKNVLEFPFCCNFADDEGVRVAERPVLTDCSPFPAGLSQIRNTGKDVAS</sequence>
<protein>
    <recommendedName>
        <fullName evidence="2">PLAT domain-containing protein</fullName>
    </recommendedName>
</protein>
<dbReference type="SUPFAM" id="SSF49723">
    <property type="entry name" value="Lipase/lipooxygenase domain (PLAT/LH2 domain)"/>
    <property type="match status" value="2"/>
</dbReference>
<dbReference type="PROSITE" id="PS50095">
    <property type="entry name" value="PLAT"/>
    <property type="match status" value="2"/>
</dbReference>
<feature type="domain" description="PLAT" evidence="2">
    <location>
        <begin position="158"/>
        <end position="272"/>
    </location>
</feature>
<dbReference type="AlphaFoldDB" id="A0A8B9BKS5"/>
<dbReference type="InterPro" id="IPR052970">
    <property type="entry name" value="Inner_ear_hair_cell_LOXHD"/>
</dbReference>
<keyword evidence="4" id="KW-1185">Reference proteome</keyword>
<dbReference type="Ensembl" id="ENSABRT00000008484.1">
    <property type="protein sequence ID" value="ENSABRP00000005884.1"/>
    <property type="gene ID" value="ENSABRG00000005484.1"/>
</dbReference>
<reference evidence="3" key="2">
    <citation type="submission" date="2025-09" db="UniProtKB">
        <authorList>
            <consortium name="Ensembl"/>
        </authorList>
    </citation>
    <scope>IDENTIFICATION</scope>
</reference>
<accession>A0A8B9BKS5</accession>
<dbReference type="Gene3D" id="2.40.180.10">
    <property type="entry name" value="Catalase core domain"/>
    <property type="match status" value="1"/>
</dbReference>
<name>A0A8B9BKS5_9AVES</name>
<evidence type="ECO:0000259" key="2">
    <source>
        <dbReference type="PROSITE" id="PS50095"/>
    </source>
</evidence>
<dbReference type="Proteomes" id="UP000694426">
    <property type="component" value="Unplaced"/>
</dbReference>
<reference evidence="3" key="1">
    <citation type="submission" date="2025-08" db="UniProtKB">
        <authorList>
            <consortium name="Ensembl"/>
        </authorList>
    </citation>
    <scope>IDENTIFICATION</scope>
</reference>
<dbReference type="PANTHER" id="PTHR45901">
    <property type="entry name" value="PROTEIN CBG12474"/>
    <property type="match status" value="1"/>
</dbReference>
<dbReference type="CDD" id="cd01756">
    <property type="entry name" value="PLAT_repeat"/>
    <property type="match status" value="1"/>
</dbReference>
<dbReference type="Gene3D" id="2.60.60.20">
    <property type="entry name" value="PLAT/LH2 domain"/>
    <property type="match status" value="1"/>
</dbReference>